<evidence type="ECO:0000313" key="1">
    <source>
        <dbReference type="EMBL" id="KAK3718461.1"/>
    </source>
</evidence>
<accession>A0AAE0XVK4</accession>
<dbReference type="AlphaFoldDB" id="A0AAE0XVK4"/>
<protein>
    <submittedName>
        <fullName evidence="1">Uncharacterized protein</fullName>
    </submittedName>
</protein>
<evidence type="ECO:0000313" key="2">
    <source>
        <dbReference type="Proteomes" id="UP001283361"/>
    </source>
</evidence>
<sequence>MSAGMGNRVNVQVLFPCGKVTSSNTKMIGEKGRSGKDGGRKDKKLQGLKEKNLYSSLWHGGTLGPWFTAETGANPEDLVDGVFRCAMASASTQKGFGLCVVLIVLVSVTRGQYNNYVPYYMYGANNYMSTGVNSGMWWVQPRCHWKVTGYRSPSLHQCGTFICPTMWYGNSQFACPPPAMFSNSLQKCVLPTALASKTRCQTTDG</sequence>
<name>A0AAE0XVK4_9GAST</name>
<dbReference type="Proteomes" id="UP001283361">
    <property type="component" value="Unassembled WGS sequence"/>
</dbReference>
<gene>
    <name evidence="1" type="ORF">RRG08_006839</name>
</gene>
<dbReference type="EMBL" id="JAWDGP010007437">
    <property type="protein sequence ID" value="KAK3718461.1"/>
    <property type="molecule type" value="Genomic_DNA"/>
</dbReference>
<keyword evidence="2" id="KW-1185">Reference proteome</keyword>
<reference evidence="1" key="1">
    <citation type="journal article" date="2023" name="G3 (Bethesda)">
        <title>A reference genome for the long-term kleptoplast-retaining sea slug Elysia crispata morphotype clarki.</title>
        <authorList>
            <person name="Eastman K.E."/>
            <person name="Pendleton A.L."/>
            <person name="Shaikh M.A."/>
            <person name="Suttiyut T."/>
            <person name="Ogas R."/>
            <person name="Tomko P."/>
            <person name="Gavelis G."/>
            <person name="Widhalm J.R."/>
            <person name="Wisecaver J.H."/>
        </authorList>
    </citation>
    <scope>NUCLEOTIDE SEQUENCE</scope>
    <source>
        <strain evidence="1">ECLA1</strain>
    </source>
</reference>
<proteinExistence type="predicted"/>
<organism evidence="1 2">
    <name type="scientific">Elysia crispata</name>
    <name type="common">lettuce slug</name>
    <dbReference type="NCBI Taxonomy" id="231223"/>
    <lineage>
        <taxon>Eukaryota</taxon>
        <taxon>Metazoa</taxon>
        <taxon>Spiralia</taxon>
        <taxon>Lophotrochozoa</taxon>
        <taxon>Mollusca</taxon>
        <taxon>Gastropoda</taxon>
        <taxon>Heterobranchia</taxon>
        <taxon>Euthyneura</taxon>
        <taxon>Panpulmonata</taxon>
        <taxon>Sacoglossa</taxon>
        <taxon>Placobranchoidea</taxon>
        <taxon>Plakobranchidae</taxon>
        <taxon>Elysia</taxon>
    </lineage>
</organism>
<comment type="caution">
    <text evidence="1">The sequence shown here is derived from an EMBL/GenBank/DDBJ whole genome shotgun (WGS) entry which is preliminary data.</text>
</comment>